<protein>
    <submittedName>
        <fullName evidence="1">Uncharacterized protein</fullName>
    </submittedName>
</protein>
<dbReference type="EMBL" id="JAIWYP010000015">
    <property type="protein sequence ID" value="KAH3700977.1"/>
    <property type="molecule type" value="Genomic_DNA"/>
</dbReference>
<reference evidence="1" key="2">
    <citation type="submission" date="2020-11" db="EMBL/GenBank/DDBJ databases">
        <authorList>
            <person name="McCartney M.A."/>
            <person name="Auch B."/>
            <person name="Kono T."/>
            <person name="Mallez S."/>
            <person name="Becker A."/>
            <person name="Gohl D.M."/>
            <person name="Silverstein K.A.T."/>
            <person name="Koren S."/>
            <person name="Bechman K.B."/>
            <person name="Herman A."/>
            <person name="Abrahante J.E."/>
            <person name="Garbe J."/>
        </authorList>
    </citation>
    <scope>NUCLEOTIDE SEQUENCE</scope>
    <source>
        <strain evidence="1">Duluth1</strain>
        <tissue evidence="1">Whole animal</tissue>
    </source>
</reference>
<proteinExistence type="predicted"/>
<keyword evidence="2" id="KW-1185">Reference proteome</keyword>
<organism evidence="1 2">
    <name type="scientific">Dreissena polymorpha</name>
    <name type="common">Zebra mussel</name>
    <name type="synonym">Mytilus polymorpha</name>
    <dbReference type="NCBI Taxonomy" id="45954"/>
    <lineage>
        <taxon>Eukaryota</taxon>
        <taxon>Metazoa</taxon>
        <taxon>Spiralia</taxon>
        <taxon>Lophotrochozoa</taxon>
        <taxon>Mollusca</taxon>
        <taxon>Bivalvia</taxon>
        <taxon>Autobranchia</taxon>
        <taxon>Heteroconchia</taxon>
        <taxon>Euheterodonta</taxon>
        <taxon>Imparidentia</taxon>
        <taxon>Neoheterodontei</taxon>
        <taxon>Myida</taxon>
        <taxon>Dreissenoidea</taxon>
        <taxon>Dreissenidae</taxon>
        <taxon>Dreissena</taxon>
    </lineage>
</organism>
<evidence type="ECO:0000313" key="1">
    <source>
        <dbReference type="EMBL" id="KAH3700977.1"/>
    </source>
</evidence>
<dbReference type="AlphaFoldDB" id="A0A9D3YI80"/>
<accession>A0A9D3YI80</accession>
<evidence type="ECO:0000313" key="2">
    <source>
        <dbReference type="Proteomes" id="UP000828390"/>
    </source>
</evidence>
<reference evidence="1" key="1">
    <citation type="journal article" date="2019" name="bioRxiv">
        <title>The Genome of the Zebra Mussel, Dreissena polymorpha: A Resource for Invasive Species Research.</title>
        <authorList>
            <person name="McCartney M.A."/>
            <person name="Auch B."/>
            <person name="Kono T."/>
            <person name="Mallez S."/>
            <person name="Zhang Y."/>
            <person name="Obille A."/>
            <person name="Becker A."/>
            <person name="Abrahante J.E."/>
            <person name="Garbe J."/>
            <person name="Badalamenti J.P."/>
            <person name="Herman A."/>
            <person name="Mangelson H."/>
            <person name="Liachko I."/>
            <person name="Sullivan S."/>
            <person name="Sone E.D."/>
            <person name="Koren S."/>
            <person name="Silverstein K.A.T."/>
            <person name="Beckman K.B."/>
            <person name="Gohl D.M."/>
        </authorList>
    </citation>
    <scope>NUCLEOTIDE SEQUENCE</scope>
    <source>
        <strain evidence="1">Duluth1</strain>
        <tissue evidence="1">Whole animal</tissue>
    </source>
</reference>
<gene>
    <name evidence="1" type="ORF">DPMN_075960</name>
</gene>
<sequence>MILRTDFHPACTCSFIETVGEIWKFTACATYEVNVISESKVGDGSSTDGEVLWSLRVSCISVSRRSPPSAR</sequence>
<comment type="caution">
    <text evidence="1">The sequence shown here is derived from an EMBL/GenBank/DDBJ whole genome shotgun (WGS) entry which is preliminary data.</text>
</comment>
<dbReference type="Proteomes" id="UP000828390">
    <property type="component" value="Unassembled WGS sequence"/>
</dbReference>
<name>A0A9D3YI80_DREPO</name>